<feature type="domain" description="N-acetyltransferase" evidence="1">
    <location>
        <begin position="1"/>
        <end position="143"/>
    </location>
</feature>
<reference evidence="2" key="2">
    <citation type="submission" date="2020-09" db="EMBL/GenBank/DDBJ databases">
        <authorList>
            <person name="Sun Q."/>
            <person name="Kim S."/>
        </authorList>
    </citation>
    <scope>NUCLEOTIDE SEQUENCE</scope>
    <source>
        <strain evidence="2">KCTC 42590</strain>
    </source>
</reference>
<comment type="caution">
    <text evidence="2">The sequence shown here is derived from an EMBL/GenBank/DDBJ whole genome shotgun (WGS) entry which is preliminary data.</text>
</comment>
<dbReference type="InterPro" id="IPR053144">
    <property type="entry name" value="Acetyltransferase_Butenolide"/>
</dbReference>
<keyword evidence="3" id="KW-1185">Reference proteome</keyword>
<dbReference type="Pfam" id="PF00583">
    <property type="entry name" value="Acetyltransf_1"/>
    <property type="match status" value="1"/>
</dbReference>
<dbReference type="SUPFAM" id="SSF55729">
    <property type="entry name" value="Acyl-CoA N-acyltransferases (Nat)"/>
    <property type="match status" value="1"/>
</dbReference>
<proteinExistence type="predicted"/>
<dbReference type="GO" id="GO:0016747">
    <property type="term" value="F:acyltransferase activity, transferring groups other than amino-acyl groups"/>
    <property type="evidence" value="ECO:0007669"/>
    <property type="project" value="InterPro"/>
</dbReference>
<evidence type="ECO:0000313" key="2">
    <source>
        <dbReference type="EMBL" id="GHF27671.1"/>
    </source>
</evidence>
<organism evidence="2 3">
    <name type="scientific">Kordiimonas sediminis</name>
    <dbReference type="NCBI Taxonomy" id="1735581"/>
    <lineage>
        <taxon>Bacteria</taxon>
        <taxon>Pseudomonadati</taxon>
        <taxon>Pseudomonadota</taxon>
        <taxon>Alphaproteobacteria</taxon>
        <taxon>Kordiimonadales</taxon>
        <taxon>Kordiimonadaceae</taxon>
        <taxon>Kordiimonas</taxon>
    </lineage>
</organism>
<dbReference type="CDD" id="cd04301">
    <property type="entry name" value="NAT_SF"/>
    <property type="match status" value="1"/>
</dbReference>
<evidence type="ECO:0000259" key="1">
    <source>
        <dbReference type="PROSITE" id="PS51186"/>
    </source>
</evidence>
<accession>A0A919AW47</accession>
<dbReference type="InterPro" id="IPR016181">
    <property type="entry name" value="Acyl_CoA_acyltransferase"/>
</dbReference>
<gene>
    <name evidence="2" type="ORF">GCM10017044_23450</name>
</gene>
<reference evidence="2" key="1">
    <citation type="journal article" date="2014" name="Int. J. Syst. Evol. Microbiol.">
        <title>Complete genome sequence of Corynebacterium casei LMG S-19264T (=DSM 44701T), isolated from a smear-ripened cheese.</title>
        <authorList>
            <consortium name="US DOE Joint Genome Institute (JGI-PGF)"/>
            <person name="Walter F."/>
            <person name="Albersmeier A."/>
            <person name="Kalinowski J."/>
            <person name="Ruckert C."/>
        </authorList>
    </citation>
    <scope>NUCLEOTIDE SEQUENCE</scope>
    <source>
        <strain evidence="2">KCTC 42590</strain>
    </source>
</reference>
<dbReference type="EMBL" id="BNCI01000002">
    <property type="protein sequence ID" value="GHF27671.1"/>
    <property type="molecule type" value="Genomic_DNA"/>
</dbReference>
<dbReference type="Gene3D" id="3.40.630.30">
    <property type="match status" value="1"/>
</dbReference>
<dbReference type="RefSeq" id="WP_191253181.1">
    <property type="nucleotide sequence ID" value="NZ_BNCI01000002.1"/>
</dbReference>
<sequence length="151" mass="17540">MEIITHPVLPYRLSYQLEDFNFDIIHAFLTNVYWSKGIPKETVIKSFHNSISIVLLTESNETIGAARMTTDRATFAYLGDVFILEQHRGQKLAEFMVGTLMQHPDLQGLRRLMLATRDMQSLYRKLGFNDLKNPDILMEIVDWDVYQKAQS</sequence>
<dbReference type="PANTHER" id="PTHR43233">
    <property type="entry name" value="FAMILY N-ACETYLTRANSFERASE, PUTATIVE (AFU_ORTHOLOGUE AFUA_6G03350)-RELATED"/>
    <property type="match status" value="1"/>
</dbReference>
<dbReference type="PANTHER" id="PTHR43233:SF1">
    <property type="entry name" value="FAMILY N-ACETYLTRANSFERASE, PUTATIVE (AFU_ORTHOLOGUE AFUA_6G03350)-RELATED"/>
    <property type="match status" value="1"/>
</dbReference>
<dbReference type="Proteomes" id="UP000630923">
    <property type="component" value="Unassembled WGS sequence"/>
</dbReference>
<dbReference type="AlphaFoldDB" id="A0A919AW47"/>
<protein>
    <submittedName>
        <fullName evidence="2">N-acetyltransferase</fullName>
    </submittedName>
</protein>
<name>A0A919AW47_9PROT</name>
<dbReference type="InterPro" id="IPR000182">
    <property type="entry name" value="GNAT_dom"/>
</dbReference>
<evidence type="ECO:0000313" key="3">
    <source>
        <dbReference type="Proteomes" id="UP000630923"/>
    </source>
</evidence>
<dbReference type="PROSITE" id="PS51186">
    <property type="entry name" value="GNAT"/>
    <property type="match status" value="1"/>
</dbReference>